<name>A0ACC0A0C1_CATRO</name>
<evidence type="ECO:0000313" key="1">
    <source>
        <dbReference type="EMBL" id="KAI5653690.1"/>
    </source>
</evidence>
<sequence>MDGRSYVENSRVSESLLLMKFYSLSTGVVNHLLSDQDGGELDLPFEVTHEEQEIIQFSRTSFVLGRSGTRKTTVLTMKLYQKEQIHHLALEAFAVVESSNAPIVAMRRKFHHSIEDSEGIVLRQLFVTVSPKLCYAVKHVSRLKSFAYGGKLSSETSSFDFEDMDDIDNFRDIPDSFIDITAHQYLLVITFQKFLMMLDGTLPDSYFERFHEISNSSRGNNWSSKSVALQSFIRMKELTKNLDSSRVFTEIISDIKGGLQVGEFDIKLSRQEYILMSESRASTLSNYEKMKMERGEFDLADFVINLHLRLKNKSLEVRDLTSRQIALFKYICKNVDERFVFSGDTAHTIARGIDFRFEDIRSSARKEEGTYDSNVHLHQNFRTHAGVLRLAQSFPETSLIYGEAPVLLEPGSDENAIVAIFGKSAEQVILVCDSSARQEISKYVGNHALVRTIVECKGLEFHDVLLYNLFGSSPLRNQWRVIYEFMEEKNLLDSCLHNCFPNFNHSRHSILCSELKQLWICENVDELSKPMYDYWKKLYLVQVKKVDESLAQAMQIASSPAEWKERGIKLYWEKNYEIATMCFERAGDINWEKRAKAASLRATADHLRSSIPKRRVLFLERQQKYLIPLVGLSLQLNAFVTWESVKEQNLTVGNIYLEKCGEAALKKQVNVLPWLDVMNRQQRAFISMDSRRNFLKSIDRLEELLLLEEESGNFWEAAEIANLRGDHLLKADLLAKAGNHKEASLDILWYVLPQSLWGSGNRGWPIKQFAEKEEILKKAISFAALVSDKFYELVCIEAKILSHGNLNLFELYQYLQYSRKHEVLRVELLSVRRLLDAHLHSSAVEYEWEDEILETHSENKILQNQVSVGTLMHFWNLWRENMLNILQYLECLETQDFMDVGELCLNYYGLCRQSNNVKVTKILIGVFQSSESVRRKFQRFLGLSTKYLENVFPLDCHKALEENIISPRQTEISRDLLEKCLSTVLVSKLGSLSESTSVNRLRDFEACTQFSQSSGSQDGMLLPGSLDKSKAAILAKASKKISLIEGFHNALRETYDANWMVENYTSPHCFLYLVEHLLISLRPELVFDFVVLMAKQFLYGRYFDVLYQLLAQDHIRSKLPRQFVQALPRREKHNDVATNLNRFAEAFKGIGNPVVIVKLREHRAKISCPDAVSVDMRMTPCIKDIVPILFPKTTKHSQGDEPTVDRGLTSTSNNRNGNVTDVSSDADQKTSSNHRSLGKSQIMWTLIEDTLNLKSAENKTDADNTRISTDVLKIKVELEEIINSFAAGLAELNVKKSNVGEKESFYHEASSSLKEIRKLYGLFYCRKQTNNLELVERIQSRWPMLDTFLNELYMSRSDNKANDTGHDLPRLRL</sequence>
<reference evidence="2" key="1">
    <citation type="journal article" date="2023" name="Nat. Plants">
        <title>Single-cell RNA sequencing provides a high-resolution roadmap for understanding the multicellular compartmentation of specialized metabolism.</title>
        <authorList>
            <person name="Sun S."/>
            <person name="Shen X."/>
            <person name="Li Y."/>
            <person name="Li Y."/>
            <person name="Wang S."/>
            <person name="Li R."/>
            <person name="Zhang H."/>
            <person name="Shen G."/>
            <person name="Guo B."/>
            <person name="Wei J."/>
            <person name="Xu J."/>
            <person name="St-Pierre B."/>
            <person name="Chen S."/>
            <person name="Sun C."/>
        </authorList>
    </citation>
    <scope>NUCLEOTIDE SEQUENCE [LARGE SCALE GENOMIC DNA]</scope>
</reference>
<dbReference type="Proteomes" id="UP001060085">
    <property type="component" value="Linkage Group LG07"/>
</dbReference>
<protein>
    <submittedName>
        <fullName evidence="1">Uncharacterized protein</fullName>
    </submittedName>
</protein>
<evidence type="ECO:0000313" key="2">
    <source>
        <dbReference type="Proteomes" id="UP001060085"/>
    </source>
</evidence>
<dbReference type="EMBL" id="CM044707">
    <property type="protein sequence ID" value="KAI5653690.1"/>
    <property type="molecule type" value="Genomic_DNA"/>
</dbReference>
<accession>A0ACC0A0C1</accession>
<organism evidence="1 2">
    <name type="scientific">Catharanthus roseus</name>
    <name type="common">Madagascar periwinkle</name>
    <name type="synonym">Vinca rosea</name>
    <dbReference type="NCBI Taxonomy" id="4058"/>
    <lineage>
        <taxon>Eukaryota</taxon>
        <taxon>Viridiplantae</taxon>
        <taxon>Streptophyta</taxon>
        <taxon>Embryophyta</taxon>
        <taxon>Tracheophyta</taxon>
        <taxon>Spermatophyta</taxon>
        <taxon>Magnoliopsida</taxon>
        <taxon>eudicotyledons</taxon>
        <taxon>Gunneridae</taxon>
        <taxon>Pentapetalae</taxon>
        <taxon>asterids</taxon>
        <taxon>lamiids</taxon>
        <taxon>Gentianales</taxon>
        <taxon>Apocynaceae</taxon>
        <taxon>Rauvolfioideae</taxon>
        <taxon>Vinceae</taxon>
        <taxon>Catharanthinae</taxon>
        <taxon>Catharanthus</taxon>
    </lineage>
</organism>
<proteinExistence type="predicted"/>
<comment type="caution">
    <text evidence="1">The sequence shown here is derived from an EMBL/GenBank/DDBJ whole genome shotgun (WGS) entry which is preliminary data.</text>
</comment>
<gene>
    <name evidence="1" type="ORF">M9H77_30877</name>
</gene>
<keyword evidence="2" id="KW-1185">Reference proteome</keyword>